<feature type="domain" description="Amidohydrolase-related" evidence="1">
    <location>
        <begin position="82"/>
        <end position="331"/>
    </location>
</feature>
<sequence length="338" mass="36277">MHRAFGGPVVVAISVGLPLRVEQSGALVIAELALTGAGTFGQLPDQHPRGSLRLTLPQCQGSTLGRRSYSANRTNPEDFVIIDAHSHVHEPVRDHIALLDEAGIDRAVLFATRPHPERATDLATFRDEMSVLATALDGRSDPASFRTAWRELDDALAAHPDRFIGFGTVRLDLAPDDIEEYVAREVAGRGLRGIGELTPPPGAAARIEPVLRAAADHGGLPVVVHGYAPTTNDDLHTLAELARRYPVPLVISQAGGANWLTAIELVRDTPNMYLELSTAPVIFAVKLAIAELPERTMFGSDAPYGDPLISRTTIERVTTPGAVRDAVLGETFATLLKL</sequence>
<dbReference type="Proteomes" id="UP000503540">
    <property type="component" value="Chromosome"/>
</dbReference>
<gene>
    <name evidence="2" type="ORF">F5544_24045</name>
</gene>
<dbReference type="InterPro" id="IPR032466">
    <property type="entry name" value="Metal_Hydrolase"/>
</dbReference>
<proteinExistence type="predicted"/>
<accession>A0A6G9YI04</accession>
<dbReference type="Gene3D" id="3.20.20.140">
    <property type="entry name" value="Metal-dependent hydrolases"/>
    <property type="match status" value="1"/>
</dbReference>
<dbReference type="GO" id="GO:0016787">
    <property type="term" value="F:hydrolase activity"/>
    <property type="evidence" value="ECO:0007669"/>
    <property type="project" value="UniProtKB-KW"/>
</dbReference>
<keyword evidence="2" id="KW-0378">Hydrolase</keyword>
<dbReference type="EMBL" id="CP046172">
    <property type="protein sequence ID" value="QIS12666.1"/>
    <property type="molecule type" value="Genomic_DNA"/>
</dbReference>
<dbReference type="Pfam" id="PF04909">
    <property type="entry name" value="Amidohydro_2"/>
    <property type="match status" value="1"/>
</dbReference>
<protein>
    <submittedName>
        <fullName evidence="2">Amidohydrolase family protein</fullName>
    </submittedName>
</protein>
<reference evidence="2 3" key="1">
    <citation type="journal article" date="2019" name="ACS Chem. Biol.">
        <title>Identification and Mobilization of a Cryptic Antibiotic Biosynthesis Gene Locus from a Human-Pathogenic Nocardia Isolate.</title>
        <authorList>
            <person name="Herisse M."/>
            <person name="Ishida K."/>
            <person name="Porter J.L."/>
            <person name="Howden B."/>
            <person name="Hertweck C."/>
            <person name="Stinear T.P."/>
            <person name="Pidot S.J."/>
        </authorList>
    </citation>
    <scope>NUCLEOTIDE SEQUENCE [LARGE SCALE GENOMIC DNA]</scope>
    <source>
        <strain evidence="2 3">AUSMDU00012717</strain>
    </source>
</reference>
<evidence type="ECO:0000313" key="2">
    <source>
        <dbReference type="EMBL" id="QIS12666.1"/>
    </source>
</evidence>
<name>A0A6G9YI04_9NOCA</name>
<organism evidence="2 3">
    <name type="scientific">Nocardia arthritidis</name>
    <dbReference type="NCBI Taxonomy" id="228602"/>
    <lineage>
        <taxon>Bacteria</taxon>
        <taxon>Bacillati</taxon>
        <taxon>Actinomycetota</taxon>
        <taxon>Actinomycetes</taxon>
        <taxon>Mycobacteriales</taxon>
        <taxon>Nocardiaceae</taxon>
        <taxon>Nocardia</taxon>
    </lineage>
</organism>
<evidence type="ECO:0000313" key="3">
    <source>
        <dbReference type="Proteomes" id="UP000503540"/>
    </source>
</evidence>
<dbReference type="AlphaFoldDB" id="A0A6G9YI04"/>
<dbReference type="SUPFAM" id="SSF51556">
    <property type="entry name" value="Metallo-dependent hydrolases"/>
    <property type="match status" value="1"/>
</dbReference>
<keyword evidence="3" id="KW-1185">Reference proteome</keyword>
<dbReference type="KEGG" id="nah:F5544_24045"/>
<dbReference type="InterPro" id="IPR006680">
    <property type="entry name" value="Amidohydro-rel"/>
</dbReference>
<evidence type="ECO:0000259" key="1">
    <source>
        <dbReference type="Pfam" id="PF04909"/>
    </source>
</evidence>